<protein>
    <recommendedName>
        <fullName evidence="4">Lipoprotein</fullName>
    </recommendedName>
</protein>
<name>A0A5B7STL4_9FLAO</name>
<keyword evidence="1" id="KW-0732">Signal</keyword>
<feature type="chain" id="PRO_5022837465" description="Lipoprotein" evidence="1">
    <location>
        <begin position="27"/>
        <end position="265"/>
    </location>
</feature>
<gene>
    <name evidence="2" type="ORF">FGM00_07990</name>
</gene>
<reference evidence="2 3" key="1">
    <citation type="submission" date="2019-05" db="EMBL/GenBank/DDBJ databases">
        <title>Genome sequencing of F202Z8.</title>
        <authorList>
            <person name="Kwon Y.M."/>
        </authorList>
    </citation>
    <scope>NUCLEOTIDE SEQUENCE [LARGE SCALE GENOMIC DNA]</scope>
    <source>
        <strain evidence="2 3">F202Z8</strain>
    </source>
</reference>
<dbReference type="PROSITE" id="PS51257">
    <property type="entry name" value="PROKAR_LIPOPROTEIN"/>
    <property type="match status" value="1"/>
</dbReference>
<dbReference type="Proteomes" id="UP000310017">
    <property type="component" value="Chromosome"/>
</dbReference>
<evidence type="ECO:0000256" key="1">
    <source>
        <dbReference type="SAM" id="SignalP"/>
    </source>
</evidence>
<organism evidence="2 3">
    <name type="scientific">Aggregatimonas sangjinii</name>
    <dbReference type="NCBI Taxonomy" id="2583587"/>
    <lineage>
        <taxon>Bacteria</taxon>
        <taxon>Pseudomonadati</taxon>
        <taxon>Bacteroidota</taxon>
        <taxon>Flavobacteriia</taxon>
        <taxon>Flavobacteriales</taxon>
        <taxon>Flavobacteriaceae</taxon>
        <taxon>Aggregatimonas</taxon>
    </lineage>
</organism>
<dbReference type="AlphaFoldDB" id="A0A5B7STL4"/>
<dbReference type="OrthoDB" id="1114031at2"/>
<dbReference type="KEGG" id="asag:FGM00_07990"/>
<keyword evidence="3" id="KW-1185">Reference proteome</keyword>
<evidence type="ECO:0000313" key="2">
    <source>
        <dbReference type="EMBL" id="QCX00044.1"/>
    </source>
</evidence>
<dbReference type="EMBL" id="CP040710">
    <property type="protein sequence ID" value="QCX00044.1"/>
    <property type="molecule type" value="Genomic_DNA"/>
</dbReference>
<accession>A0A5B7STL4</accession>
<dbReference type="RefSeq" id="WP_138852391.1">
    <property type="nucleotide sequence ID" value="NZ_CP040710.1"/>
</dbReference>
<evidence type="ECO:0008006" key="4">
    <source>
        <dbReference type="Google" id="ProtNLM"/>
    </source>
</evidence>
<feature type="signal peptide" evidence="1">
    <location>
        <begin position="1"/>
        <end position="26"/>
    </location>
</feature>
<evidence type="ECO:0000313" key="3">
    <source>
        <dbReference type="Proteomes" id="UP000310017"/>
    </source>
</evidence>
<sequence length="265" mass="28708">MKDLVKGFFKPALWALALCLLIIACSDDLGELADQDAQLTSAEVETILEANELSSLTDGLLTDIFSSDQTEKTAKSTDCQQIETSNTITTITFNDCTVDGSDLINGTITANYSIAEESTEISVTYTDFTIGTIKISGNKTFTFDHDDEQEGFVFTVESDMQVVMSDGKELSERGTKIIGFVFNSLEDQSLTLDGEWTITSDGNTYSAVVENLLKKKYTCAYTGEGLLLLSKNGLAVSVDFGDGACDDVALINYPDGTTEQITLKD</sequence>
<proteinExistence type="predicted"/>